<feature type="transmembrane region" description="Helical" evidence="2">
    <location>
        <begin position="105"/>
        <end position="125"/>
    </location>
</feature>
<accession>A0ABV6YYW8</accession>
<reference evidence="3 4" key="1">
    <citation type="submission" date="2024-09" db="EMBL/GenBank/DDBJ databases">
        <title>Laminarin stimulates single cell rates of sulfate reduction while oxygen inhibits transcriptomic activity in coastal marine sediment.</title>
        <authorList>
            <person name="Lindsay M."/>
            <person name="Orcutt B."/>
            <person name="Emerson D."/>
            <person name="Stepanauskas R."/>
            <person name="D'Angelo T."/>
        </authorList>
    </citation>
    <scope>NUCLEOTIDE SEQUENCE [LARGE SCALE GENOMIC DNA]</scope>
    <source>
        <strain evidence="3">SAG AM-311-K15</strain>
    </source>
</reference>
<evidence type="ECO:0008006" key="5">
    <source>
        <dbReference type="Google" id="ProtNLM"/>
    </source>
</evidence>
<keyword evidence="2" id="KW-0472">Membrane</keyword>
<dbReference type="EMBL" id="JBHPBY010000184">
    <property type="protein sequence ID" value="MFC1851391.1"/>
    <property type="molecule type" value="Genomic_DNA"/>
</dbReference>
<sequence>MSERLNEQLPYCNPPQDQFELEIDDLWQLILQDFENQELHQRLILLAGRYFLYDRVAKHYGHYLSQHPEHEAGRQFQKEVITASTYSLLQRDPNARKRERKSFRIIFPLILLIAIVALIVAGFQYRSIKKNLIAQLYEQGIKAMIKGNLEESRAFFEKVKKINPEYRDVAMQLAHITEMELERENKTPKPAAPGNEFQKPSPTKQAADNHDRDKQKQEKDPS</sequence>
<proteinExistence type="predicted"/>
<evidence type="ECO:0000313" key="4">
    <source>
        <dbReference type="Proteomes" id="UP001594351"/>
    </source>
</evidence>
<evidence type="ECO:0000313" key="3">
    <source>
        <dbReference type="EMBL" id="MFC1851391.1"/>
    </source>
</evidence>
<organism evidence="3 4">
    <name type="scientific">candidate division CSSED10-310 bacterium</name>
    <dbReference type="NCBI Taxonomy" id="2855610"/>
    <lineage>
        <taxon>Bacteria</taxon>
        <taxon>Bacteria division CSSED10-310</taxon>
    </lineage>
</organism>
<evidence type="ECO:0000256" key="2">
    <source>
        <dbReference type="SAM" id="Phobius"/>
    </source>
</evidence>
<comment type="caution">
    <text evidence="3">The sequence shown here is derived from an EMBL/GenBank/DDBJ whole genome shotgun (WGS) entry which is preliminary data.</text>
</comment>
<gene>
    <name evidence="3" type="ORF">ACFL27_14430</name>
</gene>
<keyword evidence="4" id="KW-1185">Reference proteome</keyword>
<evidence type="ECO:0000256" key="1">
    <source>
        <dbReference type="SAM" id="MobiDB-lite"/>
    </source>
</evidence>
<keyword evidence="2" id="KW-0812">Transmembrane</keyword>
<feature type="compositionally biased region" description="Basic and acidic residues" evidence="1">
    <location>
        <begin position="207"/>
        <end position="222"/>
    </location>
</feature>
<dbReference type="InterPro" id="IPR011990">
    <property type="entry name" value="TPR-like_helical_dom_sf"/>
</dbReference>
<name>A0ABV6YYW8_UNCC1</name>
<keyword evidence="2" id="KW-1133">Transmembrane helix</keyword>
<feature type="region of interest" description="Disordered" evidence="1">
    <location>
        <begin position="181"/>
        <end position="222"/>
    </location>
</feature>
<protein>
    <recommendedName>
        <fullName evidence="5">Tetratricopeptide repeat protein</fullName>
    </recommendedName>
</protein>
<dbReference type="Gene3D" id="1.25.40.10">
    <property type="entry name" value="Tetratricopeptide repeat domain"/>
    <property type="match status" value="1"/>
</dbReference>
<dbReference type="Proteomes" id="UP001594351">
    <property type="component" value="Unassembled WGS sequence"/>
</dbReference>